<evidence type="ECO:0000313" key="2">
    <source>
        <dbReference type="EMBL" id="CAL1575236.1"/>
    </source>
</evidence>
<feature type="compositionally biased region" description="Basic and acidic residues" evidence="1">
    <location>
        <begin position="1"/>
        <end position="46"/>
    </location>
</feature>
<gene>
    <name evidence="2" type="ORF">KC01_LOCUS6846</name>
</gene>
<reference evidence="2 3" key="1">
    <citation type="submission" date="2024-04" db="EMBL/GenBank/DDBJ databases">
        <authorList>
            <person name="Waldvogel A.-M."/>
            <person name="Schoenle A."/>
        </authorList>
    </citation>
    <scope>NUCLEOTIDE SEQUENCE [LARGE SCALE GENOMIC DNA]</scope>
</reference>
<dbReference type="Proteomes" id="UP001497482">
    <property type="component" value="Chromosome 12"/>
</dbReference>
<proteinExistence type="predicted"/>
<organism evidence="2 3">
    <name type="scientific">Knipowitschia caucasica</name>
    <name type="common">Caucasian dwarf goby</name>
    <name type="synonym">Pomatoschistus caucasicus</name>
    <dbReference type="NCBI Taxonomy" id="637954"/>
    <lineage>
        <taxon>Eukaryota</taxon>
        <taxon>Metazoa</taxon>
        <taxon>Chordata</taxon>
        <taxon>Craniata</taxon>
        <taxon>Vertebrata</taxon>
        <taxon>Euteleostomi</taxon>
        <taxon>Actinopterygii</taxon>
        <taxon>Neopterygii</taxon>
        <taxon>Teleostei</taxon>
        <taxon>Neoteleostei</taxon>
        <taxon>Acanthomorphata</taxon>
        <taxon>Gobiaria</taxon>
        <taxon>Gobiiformes</taxon>
        <taxon>Gobioidei</taxon>
        <taxon>Gobiidae</taxon>
        <taxon>Gobiinae</taxon>
        <taxon>Knipowitschia</taxon>
    </lineage>
</organism>
<feature type="compositionally biased region" description="Basic and acidic residues" evidence="1">
    <location>
        <begin position="60"/>
        <end position="83"/>
    </location>
</feature>
<sequence>MKGEEREGKRWKEERRGKEREGRRWKEGRAEEKGRERGDGKRGEERGAEEEGEEIGGGSKGERKGEEGVEEMERGENGAEERGGYGAFHGGLSTSSVFRRLRPWQGNKQAPGEHSLGGGDKGPSAETSVAPESNGCAWLRGEKTRMGGARQARGIGVKEMLTDTINVICLLPQEV</sequence>
<evidence type="ECO:0000313" key="3">
    <source>
        <dbReference type="Proteomes" id="UP001497482"/>
    </source>
</evidence>
<accession>A0AAV2JC66</accession>
<dbReference type="EMBL" id="OZ035834">
    <property type="protein sequence ID" value="CAL1575236.1"/>
    <property type="molecule type" value="Genomic_DNA"/>
</dbReference>
<feature type="region of interest" description="Disordered" evidence="1">
    <location>
        <begin position="1"/>
        <end position="141"/>
    </location>
</feature>
<protein>
    <recommendedName>
        <fullName evidence="4">Octapeptide-repeat protein T2</fullName>
    </recommendedName>
</protein>
<dbReference type="AlphaFoldDB" id="A0AAV2JC66"/>
<name>A0AAV2JC66_KNICA</name>
<keyword evidence="3" id="KW-1185">Reference proteome</keyword>
<evidence type="ECO:0008006" key="4">
    <source>
        <dbReference type="Google" id="ProtNLM"/>
    </source>
</evidence>
<evidence type="ECO:0000256" key="1">
    <source>
        <dbReference type="SAM" id="MobiDB-lite"/>
    </source>
</evidence>